<evidence type="ECO:0000313" key="5">
    <source>
        <dbReference type="Proteomes" id="UP001595925"/>
    </source>
</evidence>
<feature type="transmembrane region" description="Helical" evidence="2">
    <location>
        <begin position="373"/>
        <end position="390"/>
    </location>
</feature>
<feature type="transmembrane region" description="Helical" evidence="2">
    <location>
        <begin position="396"/>
        <end position="413"/>
    </location>
</feature>
<dbReference type="PANTHER" id="PTHR21666">
    <property type="entry name" value="PEPTIDASE-RELATED"/>
    <property type="match status" value="1"/>
</dbReference>
<keyword evidence="5" id="KW-1185">Reference proteome</keyword>
<feature type="compositionally biased region" description="Polar residues" evidence="1">
    <location>
        <begin position="336"/>
        <end position="345"/>
    </location>
</feature>
<evidence type="ECO:0000259" key="3">
    <source>
        <dbReference type="Pfam" id="PF01551"/>
    </source>
</evidence>
<dbReference type="Pfam" id="PF01551">
    <property type="entry name" value="Peptidase_M23"/>
    <property type="match status" value="1"/>
</dbReference>
<dbReference type="RefSeq" id="WP_224827268.1">
    <property type="nucleotide sequence ID" value="NZ_JAIVEF010000001.1"/>
</dbReference>
<dbReference type="PANTHER" id="PTHR21666:SF270">
    <property type="entry name" value="MUREIN HYDROLASE ACTIVATOR ENVC"/>
    <property type="match status" value="1"/>
</dbReference>
<dbReference type="InterPro" id="IPR050570">
    <property type="entry name" value="Cell_wall_metabolism_enzyme"/>
</dbReference>
<dbReference type="InterPro" id="IPR011055">
    <property type="entry name" value="Dup_hybrid_motif"/>
</dbReference>
<feature type="compositionally biased region" description="Low complexity" evidence="1">
    <location>
        <begin position="316"/>
        <end position="326"/>
    </location>
</feature>
<dbReference type="EMBL" id="JBHSJG010000036">
    <property type="protein sequence ID" value="MFC4988496.1"/>
    <property type="molecule type" value="Genomic_DNA"/>
</dbReference>
<feature type="transmembrane region" description="Helical" evidence="2">
    <location>
        <begin position="425"/>
        <end position="441"/>
    </location>
</feature>
<dbReference type="Proteomes" id="UP001595925">
    <property type="component" value="Unassembled WGS sequence"/>
</dbReference>
<evidence type="ECO:0000313" key="4">
    <source>
        <dbReference type="EMBL" id="MFC4988496.1"/>
    </source>
</evidence>
<dbReference type="Gene3D" id="2.70.70.10">
    <property type="entry name" value="Glucose Permease (Domain IIA)"/>
    <property type="match status" value="1"/>
</dbReference>
<dbReference type="SUPFAM" id="SSF51261">
    <property type="entry name" value="Duplicated hybrid motif"/>
    <property type="match status" value="1"/>
</dbReference>
<reference evidence="4 5" key="1">
    <citation type="journal article" date="2019" name="Int. J. Syst. Evol. Microbiol.">
        <title>The Global Catalogue of Microorganisms (GCM) 10K type strain sequencing project: providing services to taxonomists for standard genome sequencing and annotation.</title>
        <authorList>
            <consortium name="The Broad Institute Genomics Platform"/>
            <consortium name="The Broad Institute Genome Sequencing Center for Infectious Disease"/>
            <person name="Wu L."/>
            <person name="Ma J."/>
        </authorList>
    </citation>
    <scope>NUCLEOTIDE SEQUENCE [LARGE SCALE GENOMIC DNA]</scope>
    <source>
        <strain evidence="4 5">CGMCC 1.15824</strain>
    </source>
</reference>
<evidence type="ECO:0000256" key="2">
    <source>
        <dbReference type="SAM" id="Phobius"/>
    </source>
</evidence>
<dbReference type="AlphaFoldDB" id="A0ABD5QFG9"/>
<keyword evidence="2" id="KW-0812">Transmembrane</keyword>
<dbReference type="GO" id="GO:0016787">
    <property type="term" value="F:hydrolase activity"/>
    <property type="evidence" value="ECO:0007669"/>
    <property type="project" value="UniProtKB-KW"/>
</dbReference>
<comment type="caution">
    <text evidence="4">The sequence shown here is derived from an EMBL/GenBank/DDBJ whole genome shotgun (WGS) entry which is preliminary data.</text>
</comment>
<protein>
    <submittedName>
        <fullName evidence="4">M23 family metallopeptidase</fullName>
        <ecNumber evidence="4">3.4.-.-</ecNumber>
    </submittedName>
</protein>
<name>A0ABD5QFG9_9EURY</name>
<feature type="transmembrane region" description="Helical" evidence="2">
    <location>
        <begin position="447"/>
        <end position="465"/>
    </location>
</feature>
<keyword evidence="2" id="KW-1133">Transmembrane helix</keyword>
<proteinExistence type="predicted"/>
<feature type="region of interest" description="Disordered" evidence="1">
    <location>
        <begin position="316"/>
        <end position="359"/>
    </location>
</feature>
<feature type="domain" description="M23ase beta-sheet core" evidence="3">
    <location>
        <begin position="197"/>
        <end position="290"/>
    </location>
</feature>
<keyword evidence="4" id="KW-0378">Hydrolase</keyword>
<feature type="transmembrane region" description="Helical" evidence="2">
    <location>
        <begin position="50"/>
        <end position="71"/>
    </location>
</feature>
<keyword evidence="2" id="KW-0472">Membrane</keyword>
<sequence>MTGADREPSGDRATEVRRRLRELDPARVGFLGVLSAPGYLFESLKFMRPLALCFLAFFWVWIGPLVDYALARRADGPAEPTDWIHMGDGREWLVAYLSIPLAVLNPLAMVQDLFQLAGSAVAIVRYRGSIPASPRSAYRLPVAGTWTVVNGSTEKDHSHSWFPANQRYAYDLVVTDDDGRTRPEGTDPATADYYCYDEPVLAPADGVVVDALDTDLEPARAGGFAHPLKRDIRGNYVTIQHGPEEYSCLAHLVPGSVAASPGERVARGQPVGRVGHSGNSSEPHLHCQFQDHPVFEMAAGHPPLFENVTVESPWTDDAAGASAAGPDGERPPDDATTITAGQRVTSRADEGPEDDVDGATTAGREAVAAAERAAFGVAVGGVVAFAAGLAVPRIAVGIGLAGLAVVGLAIRVLAGTDRVRRPGGLGAPLGLGLVAALWTVGPATVRSPAGLVLAGFAVYTLVATVDRYRLKRAFGTGETARESRRRAGSNA</sequence>
<accession>A0ABD5QFG9</accession>
<dbReference type="EC" id="3.4.-.-" evidence="4"/>
<feature type="region of interest" description="Disordered" evidence="1">
    <location>
        <begin position="260"/>
        <end position="286"/>
    </location>
</feature>
<gene>
    <name evidence="4" type="ORF">ACFPFO_12135</name>
</gene>
<dbReference type="CDD" id="cd12797">
    <property type="entry name" value="M23_peptidase"/>
    <property type="match status" value="1"/>
</dbReference>
<dbReference type="InterPro" id="IPR016047">
    <property type="entry name" value="M23ase_b-sheet_dom"/>
</dbReference>
<organism evidence="4 5">
    <name type="scientific">Saliphagus infecundisoli</name>
    <dbReference type="NCBI Taxonomy" id="1849069"/>
    <lineage>
        <taxon>Archaea</taxon>
        <taxon>Methanobacteriati</taxon>
        <taxon>Methanobacteriota</taxon>
        <taxon>Stenosarchaea group</taxon>
        <taxon>Halobacteria</taxon>
        <taxon>Halobacteriales</taxon>
        <taxon>Natrialbaceae</taxon>
        <taxon>Saliphagus</taxon>
    </lineage>
</organism>
<evidence type="ECO:0000256" key="1">
    <source>
        <dbReference type="SAM" id="MobiDB-lite"/>
    </source>
</evidence>